<dbReference type="RefSeq" id="WP_322497463.1">
    <property type="nucleotide sequence ID" value="NZ_JARGYT010000012.1"/>
</dbReference>
<gene>
    <name evidence="9" type="ORF">Cyrtocomes_00329</name>
</gene>
<evidence type="ECO:0000256" key="4">
    <source>
        <dbReference type="ARBA" id="ARBA00022475"/>
    </source>
</evidence>
<comment type="similarity">
    <text evidence="2">Belongs to the autoinducer-2 exporter (AI-2E) (TC 2.A.86) family.</text>
</comment>
<feature type="transmembrane region" description="Helical" evidence="8">
    <location>
        <begin position="6"/>
        <end position="39"/>
    </location>
</feature>
<feature type="transmembrane region" description="Helical" evidence="8">
    <location>
        <begin position="313"/>
        <end position="337"/>
    </location>
</feature>
<keyword evidence="5 8" id="KW-0812">Transmembrane</keyword>
<feature type="transmembrane region" description="Helical" evidence="8">
    <location>
        <begin position="199"/>
        <end position="222"/>
    </location>
</feature>
<keyword evidence="7 8" id="KW-0472">Membrane</keyword>
<evidence type="ECO:0000256" key="6">
    <source>
        <dbReference type="ARBA" id="ARBA00022989"/>
    </source>
</evidence>
<evidence type="ECO:0000313" key="10">
    <source>
        <dbReference type="Proteomes" id="UP001293791"/>
    </source>
</evidence>
<evidence type="ECO:0000256" key="3">
    <source>
        <dbReference type="ARBA" id="ARBA00022448"/>
    </source>
</evidence>
<feature type="transmembrane region" description="Helical" evidence="8">
    <location>
        <begin position="242"/>
        <end position="262"/>
    </location>
</feature>
<comment type="caution">
    <text evidence="9">The sequence shown here is derived from an EMBL/GenBank/DDBJ whole genome shotgun (WGS) entry which is preliminary data.</text>
</comment>
<evidence type="ECO:0000313" key="9">
    <source>
        <dbReference type="EMBL" id="MDZ5761965.1"/>
    </source>
</evidence>
<protein>
    <submittedName>
        <fullName evidence="9">AI-2E family transporter</fullName>
    </submittedName>
</protein>
<name>A0ABU5L7W1_9RICK</name>
<dbReference type="PANTHER" id="PTHR21716:SF53">
    <property type="entry name" value="PERMEASE PERM-RELATED"/>
    <property type="match status" value="1"/>
</dbReference>
<evidence type="ECO:0000256" key="1">
    <source>
        <dbReference type="ARBA" id="ARBA00004651"/>
    </source>
</evidence>
<feature type="transmembrane region" description="Helical" evidence="8">
    <location>
        <begin position="269"/>
        <end position="293"/>
    </location>
</feature>
<dbReference type="InterPro" id="IPR002549">
    <property type="entry name" value="AI-2E-like"/>
</dbReference>
<proteinExistence type="inferred from homology"/>
<evidence type="ECO:0000256" key="7">
    <source>
        <dbReference type="ARBA" id="ARBA00023136"/>
    </source>
</evidence>
<accession>A0ABU5L7W1</accession>
<organism evidence="9 10">
    <name type="scientific">Candidatus Cyrtobacter comes</name>
    <dbReference type="NCBI Taxonomy" id="675776"/>
    <lineage>
        <taxon>Bacteria</taxon>
        <taxon>Pseudomonadati</taxon>
        <taxon>Pseudomonadota</taxon>
        <taxon>Alphaproteobacteria</taxon>
        <taxon>Rickettsiales</taxon>
        <taxon>Candidatus Midichloriaceae</taxon>
        <taxon>Candidatus Cyrtobacter</taxon>
    </lineage>
</organism>
<comment type="subcellular location">
    <subcellularLocation>
        <location evidence="1">Cell membrane</location>
        <topology evidence="1">Multi-pass membrane protein</topology>
    </subcellularLocation>
</comment>
<reference evidence="9 10" key="1">
    <citation type="submission" date="2023-02" db="EMBL/GenBank/DDBJ databases">
        <title>Host association and intracellularity evolved multiple times independently in the Rickettsiales.</title>
        <authorList>
            <person name="Castelli M."/>
            <person name="Nardi T."/>
            <person name="Gammuto L."/>
            <person name="Bellinzona G."/>
            <person name="Sabaneyeva E."/>
            <person name="Potekhin A."/>
            <person name="Serra V."/>
            <person name="Petroni G."/>
            <person name="Sassera D."/>
        </authorList>
    </citation>
    <scope>NUCLEOTIDE SEQUENCE [LARGE SCALE GENOMIC DNA]</scope>
    <source>
        <strain evidence="9 10">BOD18</strain>
    </source>
</reference>
<dbReference type="EMBL" id="JARGYT010000012">
    <property type="protein sequence ID" value="MDZ5761965.1"/>
    <property type="molecule type" value="Genomic_DNA"/>
</dbReference>
<keyword evidence="6 8" id="KW-1133">Transmembrane helix</keyword>
<evidence type="ECO:0000256" key="2">
    <source>
        <dbReference type="ARBA" id="ARBA00009773"/>
    </source>
</evidence>
<keyword evidence="4" id="KW-1003">Cell membrane</keyword>
<dbReference type="PANTHER" id="PTHR21716">
    <property type="entry name" value="TRANSMEMBRANE PROTEIN"/>
    <property type="match status" value="1"/>
</dbReference>
<feature type="transmembrane region" description="Helical" evidence="8">
    <location>
        <begin position="138"/>
        <end position="167"/>
    </location>
</feature>
<evidence type="ECO:0000256" key="5">
    <source>
        <dbReference type="ARBA" id="ARBA00022692"/>
    </source>
</evidence>
<dbReference type="Proteomes" id="UP001293791">
    <property type="component" value="Unassembled WGS sequence"/>
</dbReference>
<sequence>MYIKNIAFFLIVIVLAFFLYQSAAAALPFFIGFIVAYALKPSSDILCKKLNVNRAISSLIITIAFFGSLIVLSILIWPVVVFQIRSLANKLVFYEKHYRTLIEDTFSWIYESFPSISTQIQALAATISEKIFFFLNNIIFSMLQSGMMIINLAFILIIAPIVCFYLLRDWDEFAKFIKGLVPRRWITPFRRILNEIRGVLNGFFIGQSIVALIVGIYHYLLFLSLNMEYALGLGVISGTMVFIPYIGTLITTSLSCCAYIIQIDIDSKIYFLIFGLTLSNILENLVITPKIVGSKVGVHPLIVLFVLLVSGRFFGLFGMLFAIPAAGSISVVLKFAILRYKRSLFYKNNNSDE</sequence>
<dbReference type="Pfam" id="PF01594">
    <property type="entry name" value="AI-2E_transport"/>
    <property type="match status" value="1"/>
</dbReference>
<keyword evidence="3" id="KW-0813">Transport</keyword>
<keyword evidence="10" id="KW-1185">Reference proteome</keyword>
<evidence type="ECO:0000256" key="8">
    <source>
        <dbReference type="SAM" id="Phobius"/>
    </source>
</evidence>
<feature type="transmembrane region" description="Helical" evidence="8">
    <location>
        <begin position="59"/>
        <end position="84"/>
    </location>
</feature>